<organism evidence="1 2">
    <name type="scientific">Arachis hypogaea</name>
    <name type="common">Peanut</name>
    <dbReference type="NCBI Taxonomy" id="3818"/>
    <lineage>
        <taxon>Eukaryota</taxon>
        <taxon>Viridiplantae</taxon>
        <taxon>Streptophyta</taxon>
        <taxon>Embryophyta</taxon>
        <taxon>Tracheophyta</taxon>
        <taxon>Spermatophyta</taxon>
        <taxon>Magnoliopsida</taxon>
        <taxon>eudicotyledons</taxon>
        <taxon>Gunneridae</taxon>
        <taxon>Pentapetalae</taxon>
        <taxon>rosids</taxon>
        <taxon>fabids</taxon>
        <taxon>Fabales</taxon>
        <taxon>Fabaceae</taxon>
        <taxon>Papilionoideae</taxon>
        <taxon>50 kb inversion clade</taxon>
        <taxon>dalbergioids sensu lato</taxon>
        <taxon>Dalbergieae</taxon>
        <taxon>Pterocarpus clade</taxon>
        <taxon>Arachis</taxon>
    </lineage>
</organism>
<protein>
    <submittedName>
        <fullName evidence="1">Uncharacterized protein</fullName>
    </submittedName>
</protein>
<evidence type="ECO:0000313" key="1">
    <source>
        <dbReference type="EMBL" id="RYR11255.1"/>
    </source>
</evidence>
<dbReference type="AlphaFoldDB" id="A0A444ZAQ6"/>
<keyword evidence="2" id="KW-1185">Reference proteome</keyword>
<dbReference type="EMBL" id="SDMP01000015">
    <property type="protein sequence ID" value="RYR11255.1"/>
    <property type="molecule type" value="Genomic_DNA"/>
</dbReference>
<sequence>MLKTRRGVIPKLISQPHSLERNTWQSLSGGVRETRPSHRDLISEFDHMCRTPGLTPITQGKATWHYHTSTLPYWINPVDTQNLHYMNFTSAASFSTDRRRRSSSGYHPAAAAAAAAKLQLIEAYLICS</sequence>
<gene>
    <name evidence="1" type="ORF">Ahy_B05g079719</name>
</gene>
<reference evidence="1 2" key="1">
    <citation type="submission" date="2019-01" db="EMBL/GenBank/DDBJ databases">
        <title>Sequencing of cultivated peanut Arachis hypogaea provides insights into genome evolution and oil improvement.</title>
        <authorList>
            <person name="Chen X."/>
        </authorList>
    </citation>
    <scope>NUCLEOTIDE SEQUENCE [LARGE SCALE GENOMIC DNA]</scope>
    <source>
        <strain evidence="2">cv. Fuhuasheng</strain>
        <tissue evidence="1">Leaves</tissue>
    </source>
</reference>
<comment type="caution">
    <text evidence="1">The sequence shown here is derived from an EMBL/GenBank/DDBJ whole genome shotgun (WGS) entry which is preliminary data.</text>
</comment>
<name>A0A444ZAQ6_ARAHY</name>
<accession>A0A444ZAQ6</accession>
<dbReference type="Proteomes" id="UP000289738">
    <property type="component" value="Chromosome B05"/>
</dbReference>
<proteinExistence type="predicted"/>
<evidence type="ECO:0000313" key="2">
    <source>
        <dbReference type="Proteomes" id="UP000289738"/>
    </source>
</evidence>